<gene>
    <name evidence="2" type="ORF">ILYODFUR_007198</name>
</gene>
<proteinExistence type="predicted"/>
<evidence type="ECO:0000313" key="2">
    <source>
        <dbReference type="EMBL" id="MEQ2239711.1"/>
    </source>
</evidence>
<feature type="signal peptide" evidence="1">
    <location>
        <begin position="1"/>
        <end position="15"/>
    </location>
</feature>
<comment type="caution">
    <text evidence="2">The sequence shown here is derived from an EMBL/GenBank/DDBJ whole genome shotgun (WGS) entry which is preliminary data.</text>
</comment>
<accession>A0ABV0U4Q5</accession>
<organism evidence="2 3">
    <name type="scientific">Ilyodon furcidens</name>
    <name type="common">goldbreast splitfin</name>
    <dbReference type="NCBI Taxonomy" id="33524"/>
    <lineage>
        <taxon>Eukaryota</taxon>
        <taxon>Metazoa</taxon>
        <taxon>Chordata</taxon>
        <taxon>Craniata</taxon>
        <taxon>Vertebrata</taxon>
        <taxon>Euteleostomi</taxon>
        <taxon>Actinopterygii</taxon>
        <taxon>Neopterygii</taxon>
        <taxon>Teleostei</taxon>
        <taxon>Neoteleostei</taxon>
        <taxon>Acanthomorphata</taxon>
        <taxon>Ovalentaria</taxon>
        <taxon>Atherinomorphae</taxon>
        <taxon>Cyprinodontiformes</taxon>
        <taxon>Goodeidae</taxon>
        <taxon>Ilyodon</taxon>
    </lineage>
</organism>
<protein>
    <submittedName>
        <fullName evidence="2">Uncharacterized protein</fullName>
    </submittedName>
</protein>
<keyword evidence="3" id="KW-1185">Reference proteome</keyword>
<dbReference type="Proteomes" id="UP001482620">
    <property type="component" value="Unassembled WGS sequence"/>
</dbReference>
<keyword evidence="1" id="KW-0732">Signal</keyword>
<evidence type="ECO:0000313" key="3">
    <source>
        <dbReference type="Proteomes" id="UP001482620"/>
    </source>
</evidence>
<dbReference type="EMBL" id="JAHRIQ010058385">
    <property type="protein sequence ID" value="MEQ2239711.1"/>
    <property type="molecule type" value="Genomic_DNA"/>
</dbReference>
<name>A0ABV0U4Q5_9TELE</name>
<sequence>MVLNGSPMLFKLLAGILLDFDAKSCWLLFIKEKYRRGEDSKSLKVATRRLSALLVQLIDSSPAARACKVH</sequence>
<reference evidence="2 3" key="1">
    <citation type="submission" date="2021-06" db="EMBL/GenBank/DDBJ databases">
        <authorList>
            <person name="Palmer J.M."/>
        </authorList>
    </citation>
    <scope>NUCLEOTIDE SEQUENCE [LARGE SCALE GENOMIC DNA]</scope>
    <source>
        <strain evidence="3">if_2019</strain>
        <tissue evidence="2">Muscle</tissue>
    </source>
</reference>
<feature type="chain" id="PRO_5045963836" evidence="1">
    <location>
        <begin position="16"/>
        <end position="70"/>
    </location>
</feature>
<evidence type="ECO:0000256" key="1">
    <source>
        <dbReference type="SAM" id="SignalP"/>
    </source>
</evidence>